<feature type="region of interest" description="Disordered" evidence="1">
    <location>
        <begin position="1"/>
        <end position="52"/>
    </location>
</feature>
<proteinExistence type="predicted"/>
<evidence type="ECO:0000313" key="3">
    <source>
        <dbReference type="Proteomes" id="UP001221413"/>
    </source>
</evidence>
<gene>
    <name evidence="2" type="ORF">Dda_4550</name>
</gene>
<evidence type="ECO:0000313" key="2">
    <source>
        <dbReference type="EMBL" id="KAJ6260325.1"/>
    </source>
</evidence>
<sequence>MGREKCRPAVGEQHSGSGRRAGKANAQKSNPAGASSGSEGGEGLGGWMDGWMDGDIQETMRRREERRMDVWMEKR</sequence>
<dbReference type="Proteomes" id="UP001221413">
    <property type="component" value="Unassembled WGS sequence"/>
</dbReference>
<name>A0AAD6IZC6_DREDA</name>
<keyword evidence="3" id="KW-1185">Reference proteome</keyword>
<protein>
    <submittedName>
        <fullName evidence="2">Uncharacterized protein</fullName>
    </submittedName>
</protein>
<comment type="caution">
    <text evidence="2">The sequence shown here is derived from an EMBL/GenBank/DDBJ whole genome shotgun (WGS) entry which is preliminary data.</text>
</comment>
<accession>A0AAD6IZC6</accession>
<evidence type="ECO:0000256" key="1">
    <source>
        <dbReference type="SAM" id="MobiDB-lite"/>
    </source>
</evidence>
<dbReference type="EMBL" id="JAQGDS010000005">
    <property type="protein sequence ID" value="KAJ6260325.1"/>
    <property type="molecule type" value="Genomic_DNA"/>
</dbReference>
<feature type="compositionally biased region" description="Gly residues" evidence="1">
    <location>
        <begin position="38"/>
        <end position="48"/>
    </location>
</feature>
<dbReference type="AlphaFoldDB" id="A0AAD6IZC6"/>
<organism evidence="2 3">
    <name type="scientific">Drechslerella dactyloides</name>
    <name type="common">Nematode-trapping fungus</name>
    <name type="synonym">Arthrobotrys dactyloides</name>
    <dbReference type="NCBI Taxonomy" id="74499"/>
    <lineage>
        <taxon>Eukaryota</taxon>
        <taxon>Fungi</taxon>
        <taxon>Dikarya</taxon>
        <taxon>Ascomycota</taxon>
        <taxon>Pezizomycotina</taxon>
        <taxon>Orbiliomycetes</taxon>
        <taxon>Orbiliales</taxon>
        <taxon>Orbiliaceae</taxon>
        <taxon>Drechslerella</taxon>
    </lineage>
</organism>
<reference evidence="2" key="1">
    <citation type="submission" date="2023-01" db="EMBL/GenBank/DDBJ databases">
        <title>The chitinases involved in constricting ring structure development in the nematode-trapping fungus Drechslerella dactyloides.</title>
        <authorList>
            <person name="Wang R."/>
            <person name="Zhang L."/>
            <person name="Tang P."/>
            <person name="Li S."/>
            <person name="Liang L."/>
        </authorList>
    </citation>
    <scope>NUCLEOTIDE SEQUENCE</scope>
    <source>
        <strain evidence="2">YMF1.00031</strain>
    </source>
</reference>